<dbReference type="InterPro" id="IPR000008">
    <property type="entry name" value="C2_dom"/>
</dbReference>
<keyword evidence="2" id="KW-1185">Reference proteome</keyword>
<dbReference type="EMBL" id="AJVK01064835">
    <property type="status" value="NOT_ANNOTATED_CDS"/>
    <property type="molecule type" value="Genomic_DNA"/>
</dbReference>
<dbReference type="PANTHER" id="PTHR20837:SF0">
    <property type="entry name" value="COILED-COIL AND C2 DOMAIN-CONTAINING PROTEIN 2A"/>
    <property type="match status" value="1"/>
</dbReference>
<dbReference type="InterPro" id="IPR052434">
    <property type="entry name" value="Tectonic-like_complex_comp"/>
</dbReference>
<dbReference type="Pfam" id="PF24656">
    <property type="entry name" value="CEPT76_peptidase"/>
    <property type="match status" value="1"/>
</dbReference>
<dbReference type="InterPro" id="IPR056290">
    <property type="entry name" value="CEPT76/DRC7_peptidase-like_dom"/>
</dbReference>
<dbReference type="AlphaFoldDB" id="A0A1B0DJC9"/>
<dbReference type="CDD" id="cd00030">
    <property type="entry name" value="C2"/>
    <property type="match status" value="1"/>
</dbReference>
<dbReference type="Gene3D" id="2.60.40.150">
    <property type="entry name" value="C2 domain"/>
    <property type="match status" value="1"/>
</dbReference>
<dbReference type="VEuPathDB" id="VectorBase:PPAI008353"/>
<dbReference type="PROSITE" id="PS50004">
    <property type="entry name" value="C2"/>
    <property type="match status" value="1"/>
</dbReference>
<name>A0A1B0DJC9_PHLPP</name>
<accession>A0A1B0DJC9</accession>
<evidence type="ECO:0000313" key="1">
    <source>
        <dbReference type="EnsemblMetazoa" id="PPAI008353-PA"/>
    </source>
</evidence>
<dbReference type="EnsemblMetazoa" id="PPAI008353-RA">
    <property type="protein sequence ID" value="PPAI008353-PA"/>
    <property type="gene ID" value="PPAI008353"/>
</dbReference>
<protein>
    <submittedName>
        <fullName evidence="1">Uncharacterized protein</fullName>
    </submittedName>
</protein>
<dbReference type="PANTHER" id="PTHR20837">
    <property type="entry name" value="CENTROSOMAL PROTEIN-RELATED"/>
    <property type="match status" value="1"/>
</dbReference>
<dbReference type="GO" id="GO:1905515">
    <property type="term" value="P:non-motile cilium assembly"/>
    <property type="evidence" value="ECO:0007669"/>
    <property type="project" value="TreeGrafter"/>
</dbReference>
<dbReference type="Proteomes" id="UP000092462">
    <property type="component" value="Unassembled WGS sequence"/>
</dbReference>
<evidence type="ECO:0000313" key="2">
    <source>
        <dbReference type="Proteomes" id="UP000092462"/>
    </source>
</evidence>
<organism evidence="1 2">
    <name type="scientific">Phlebotomus papatasi</name>
    <name type="common">Sandfly</name>
    <dbReference type="NCBI Taxonomy" id="29031"/>
    <lineage>
        <taxon>Eukaryota</taxon>
        <taxon>Metazoa</taxon>
        <taxon>Ecdysozoa</taxon>
        <taxon>Arthropoda</taxon>
        <taxon>Hexapoda</taxon>
        <taxon>Insecta</taxon>
        <taxon>Pterygota</taxon>
        <taxon>Neoptera</taxon>
        <taxon>Endopterygota</taxon>
        <taxon>Diptera</taxon>
        <taxon>Nematocera</taxon>
        <taxon>Psychodoidea</taxon>
        <taxon>Psychodidae</taxon>
        <taxon>Phlebotomus</taxon>
        <taxon>Phlebotomus</taxon>
    </lineage>
</organism>
<dbReference type="InterPro" id="IPR035892">
    <property type="entry name" value="C2_domain_sf"/>
</dbReference>
<proteinExistence type="predicted"/>
<reference evidence="1" key="1">
    <citation type="submission" date="2022-08" db="UniProtKB">
        <authorList>
            <consortium name="EnsemblMetazoa"/>
        </authorList>
    </citation>
    <scope>IDENTIFICATION</scope>
    <source>
        <strain evidence="1">Israel</strain>
    </source>
</reference>
<dbReference type="GO" id="GO:1904491">
    <property type="term" value="P:protein localization to ciliary transition zone"/>
    <property type="evidence" value="ECO:0007669"/>
    <property type="project" value="TreeGrafter"/>
</dbReference>
<sequence length="498" mass="57554">AFRTINVRPYVVILFKDKTARTSTAEGSNPTWNEQLQIPINFKLDQLKGSLCIQLFDEFVDDLLEDDRLGMSEIYQRISRKWIGELRIPITSIYTNQRIEGTFELNSPKILLGYSKSSLNPGTVSIFTENLPDTRGPIYLSLFIGLEPNFDQPYFTTKYLDCMESDQIKGTIQIWSMEYSNEFPHRFSDLLVTLTTGKRVTITKLLGALEVPFDVREASRECLIRRFVSLIPVLQTTDPLGQLNGVWLTNNEILTHMYATPKDLAVLLTCYYMYLDFSVWLVFGEDRVVGPTCYVLIKENGNFYLVDPVSGRKYSSSDTYCPLVKVSLLANQSNVWGNIQSEKRVYLTQFDVKKSVDWRPLFRKNVDIPGDFLQDTTFEYKRTYPVSDLQKVIEMKLMKKISQWRGHRKTIWNRFLRDQLKSVLIELEAATTSELSASGFPLNIPYYSLSHIVERVKSTGLHMNMDNRVEFALAVHIHPYENNVLSVWIFLLSLLPRV</sequence>
<dbReference type="VEuPathDB" id="VectorBase:PPAPM1_008954"/>
<dbReference type="SUPFAM" id="SSF49562">
    <property type="entry name" value="C2 domain (Calcium/lipid-binding domain, CaLB)"/>
    <property type="match status" value="1"/>
</dbReference>
<dbReference type="GO" id="GO:0035869">
    <property type="term" value="C:ciliary transition zone"/>
    <property type="evidence" value="ECO:0007669"/>
    <property type="project" value="TreeGrafter"/>
</dbReference>
<dbReference type="Pfam" id="PF00168">
    <property type="entry name" value="C2"/>
    <property type="match status" value="1"/>
</dbReference>